<dbReference type="PANTHER" id="PTHR34858">
    <property type="entry name" value="CYSO-CYSTEINE PEPTIDASE"/>
    <property type="match status" value="1"/>
</dbReference>
<evidence type="ECO:0000313" key="10">
    <source>
        <dbReference type="EMBL" id="AKG07134.1"/>
    </source>
</evidence>
<dbReference type="InterPro" id="IPR038765">
    <property type="entry name" value="Papain-like_cys_pep_sf"/>
</dbReference>
<evidence type="ECO:0000256" key="4">
    <source>
        <dbReference type="ARBA" id="ARBA00022801"/>
    </source>
</evidence>
<keyword evidence="3" id="KW-0479">Metal-binding</keyword>
<evidence type="ECO:0000256" key="3">
    <source>
        <dbReference type="ARBA" id="ARBA00022723"/>
    </source>
</evidence>
<protein>
    <submittedName>
        <fullName evidence="10">Tail protein</fullName>
    </submittedName>
</protein>
<dbReference type="SUPFAM" id="SSF54001">
    <property type="entry name" value="Cysteine proteinases"/>
    <property type="match status" value="1"/>
</dbReference>
<dbReference type="Pfam" id="PF00877">
    <property type="entry name" value="NLPC_P60"/>
    <property type="match status" value="1"/>
</dbReference>
<evidence type="ECO:0000256" key="1">
    <source>
        <dbReference type="ARBA" id="ARBA00007074"/>
    </source>
</evidence>
<keyword evidence="6" id="KW-0862">Zinc</keyword>
<dbReference type="InterPro" id="IPR000064">
    <property type="entry name" value="NLP_P60_dom"/>
</dbReference>
<dbReference type="EMBL" id="CP011376">
    <property type="protein sequence ID" value="AKG07134.1"/>
    <property type="molecule type" value="Genomic_DNA"/>
</dbReference>
<name>A0AAC8PV25_9GAMM</name>
<evidence type="ECO:0000256" key="2">
    <source>
        <dbReference type="ARBA" id="ARBA00022670"/>
    </source>
</evidence>
<sequence>MRLTKSLKADIEQHARACYPEECCGVIAQNIVDGAISYIRLNNVAHDKKSHFEIDPIAYIELEQSFTIKAIVHSHPNGTAEPSEIDRIQMTMHGKDWVICGCGFDLVTGEWYSEIKRHKPTKEITPLLGRDYVHGLQDCYSLVCDYYDRELDIKLPDFARIDDWWEDENHEPLYEQNFEKAGFAKVNNLQQHDVILCRVGRTHHVNHALVYLGDGKLQSEKTTPVVGDSLVIHHPHGRLSVREIYGENWQKRTAMIVRHARLVLPKAEPLP</sequence>
<evidence type="ECO:0000259" key="9">
    <source>
        <dbReference type="Pfam" id="PF14464"/>
    </source>
</evidence>
<evidence type="ECO:0000259" key="8">
    <source>
        <dbReference type="Pfam" id="PF00877"/>
    </source>
</evidence>
<dbReference type="Proteomes" id="UP000077465">
    <property type="component" value="Chromosome"/>
</dbReference>
<reference evidence="10 11" key="1">
    <citation type="submission" date="2015-05" db="EMBL/GenBank/DDBJ databases">
        <authorList>
            <person name="Dickey A."/>
            <person name="Clawson M."/>
            <person name="Bono J."/>
            <person name="Loy J.D."/>
        </authorList>
    </citation>
    <scope>NUCLEOTIDE SEQUENCE [LARGE SCALE GENOMIC DNA]</scope>
    <source>
        <strain evidence="10 11">22581</strain>
    </source>
</reference>
<dbReference type="Gene3D" id="3.40.140.10">
    <property type="entry name" value="Cytidine Deaminase, domain 2"/>
    <property type="match status" value="1"/>
</dbReference>
<dbReference type="Pfam" id="PF14464">
    <property type="entry name" value="Prok-JAB"/>
    <property type="match status" value="1"/>
</dbReference>
<evidence type="ECO:0000256" key="5">
    <source>
        <dbReference type="ARBA" id="ARBA00022807"/>
    </source>
</evidence>
<dbReference type="InterPro" id="IPR051929">
    <property type="entry name" value="VirAsm_ModProt"/>
</dbReference>
<organism evidence="10 11">
    <name type="scientific">Moraxella bovoculi</name>
    <dbReference type="NCBI Taxonomy" id="386891"/>
    <lineage>
        <taxon>Bacteria</taxon>
        <taxon>Pseudomonadati</taxon>
        <taxon>Pseudomonadota</taxon>
        <taxon>Gammaproteobacteria</taxon>
        <taxon>Moraxellales</taxon>
        <taxon>Moraxellaceae</taxon>
        <taxon>Moraxella</taxon>
    </lineage>
</organism>
<dbReference type="RefSeq" id="WP_046699152.1">
    <property type="nucleotide sequence ID" value="NZ_CP011376.1"/>
</dbReference>
<feature type="domain" description="NlpC/P60" evidence="8">
    <location>
        <begin position="129"/>
        <end position="257"/>
    </location>
</feature>
<dbReference type="CDD" id="cd08073">
    <property type="entry name" value="MPN_NLPC_P60"/>
    <property type="match status" value="1"/>
</dbReference>
<dbReference type="GO" id="GO:0008235">
    <property type="term" value="F:metalloexopeptidase activity"/>
    <property type="evidence" value="ECO:0007669"/>
    <property type="project" value="TreeGrafter"/>
</dbReference>
<dbReference type="AlphaFoldDB" id="A0AAC8PV25"/>
<dbReference type="GO" id="GO:0006508">
    <property type="term" value="P:proteolysis"/>
    <property type="evidence" value="ECO:0007669"/>
    <property type="project" value="UniProtKB-KW"/>
</dbReference>
<dbReference type="InterPro" id="IPR028090">
    <property type="entry name" value="JAB_dom_prok"/>
</dbReference>
<keyword evidence="5" id="KW-0788">Thiol protease</keyword>
<comment type="similarity">
    <text evidence="1">Belongs to the peptidase C40 family.</text>
</comment>
<dbReference type="Gene3D" id="3.90.1720.10">
    <property type="entry name" value="endopeptidase domain like (from Nostoc punctiforme)"/>
    <property type="match status" value="1"/>
</dbReference>
<proteinExistence type="inferred from homology"/>
<dbReference type="PANTHER" id="PTHR34858:SF1">
    <property type="entry name" value="CYSO-CYSTEINE PEPTIDASE"/>
    <property type="match status" value="1"/>
</dbReference>
<evidence type="ECO:0000256" key="6">
    <source>
        <dbReference type="ARBA" id="ARBA00022833"/>
    </source>
</evidence>
<gene>
    <name evidence="10" type="ORF">AAX06_01910</name>
</gene>
<accession>A0AAC8PV25</accession>
<evidence type="ECO:0000313" key="11">
    <source>
        <dbReference type="Proteomes" id="UP000077465"/>
    </source>
</evidence>
<keyword evidence="7" id="KW-0482">Metalloprotease</keyword>
<keyword evidence="2" id="KW-0645">Protease</keyword>
<dbReference type="GO" id="GO:0008234">
    <property type="term" value="F:cysteine-type peptidase activity"/>
    <property type="evidence" value="ECO:0007669"/>
    <property type="project" value="UniProtKB-KW"/>
</dbReference>
<keyword evidence="4" id="KW-0378">Hydrolase</keyword>
<evidence type="ECO:0000256" key="7">
    <source>
        <dbReference type="ARBA" id="ARBA00023049"/>
    </source>
</evidence>
<dbReference type="GO" id="GO:0008270">
    <property type="term" value="F:zinc ion binding"/>
    <property type="evidence" value="ECO:0007669"/>
    <property type="project" value="TreeGrafter"/>
</dbReference>
<dbReference type="SUPFAM" id="SSF102712">
    <property type="entry name" value="JAB1/MPN domain"/>
    <property type="match status" value="1"/>
</dbReference>
<feature type="domain" description="JAB" evidence="9">
    <location>
        <begin position="6"/>
        <end position="97"/>
    </location>
</feature>